<dbReference type="EMBL" id="JAUSVL010000001">
    <property type="protein sequence ID" value="MDQ0291425.1"/>
    <property type="molecule type" value="Genomic_DNA"/>
</dbReference>
<sequence length="37" mass="4288">MCSFLYPNYQLFATTANSDLTDYAAELLAVIERFCEY</sequence>
<proteinExistence type="predicted"/>
<organism evidence="1 2">
    <name type="scientific">Oligosphaera ethanolica</name>
    <dbReference type="NCBI Taxonomy" id="760260"/>
    <lineage>
        <taxon>Bacteria</taxon>
        <taxon>Pseudomonadati</taxon>
        <taxon>Lentisphaerota</taxon>
        <taxon>Oligosphaeria</taxon>
        <taxon>Oligosphaerales</taxon>
        <taxon>Oligosphaeraceae</taxon>
        <taxon>Oligosphaera</taxon>
    </lineage>
</organism>
<keyword evidence="2" id="KW-1185">Reference proteome</keyword>
<evidence type="ECO:0000313" key="1">
    <source>
        <dbReference type="EMBL" id="MDQ0291425.1"/>
    </source>
</evidence>
<reference evidence="1" key="1">
    <citation type="submission" date="2023-07" db="EMBL/GenBank/DDBJ databases">
        <title>Genomic Encyclopedia of Type Strains, Phase IV (KMG-IV): sequencing the most valuable type-strain genomes for metagenomic binning, comparative biology and taxonomic classification.</title>
        <authorList>
            <person name="Goeker M."/>
        </authorList>
    </citation>
    <scope>NUCLEOTIDE SEQUENCE</scope>
    <source>
        <strain evidence="1">DSM 24202</strain>
    </source>
</reference>
<protein>
    <submittedName>
        <fullName evidence="1">Uncharacterized protein</fullName>
    </submittedName>
</protein>
<name>A0AAE3VJ91_9BACT</name>
<dbReference type="AlphaFoldDB" id="A0AAE3VJ91"/>
<gene>
    <name evidence="1" type="ORF">J3R75_003532</name>
</gene>
<evidence type="ECO:0000313" key="2">
    <source>
        <dbReference type="Proteomes" id="UP001238163"/>
    </source>
</evidence>
<comment type="caution">
    <text evidence="1">The sequence shown here is derived from an EMBL/GenBank/DDBJ whole genome shotgun (WGS) entry which is preliminary data.</text>
</comment>
<dbReference type="Proteomes" id="UP001238163">
    <property type="component" value="Unassembled WGS sequence"/>
</dbReference>
<accession>A0AAE3VJ91</accession>